<evidence type="ECO:0008006" key="4">
    <source>
        <dbReference type="Google" id="ProtNLM"/>
    </source>
</evidence>
<comment type="caution">
    <text evidence="2">The sequence shown here is derived from an EMBL/GenBank/DDBJ whole genome shotgun (WGS) entry which is preliminary data.</text>
</comment>
<proteinExistence type="predicted"/>
<evidence type="ECO:0000313" key="2">
    <source>
        <dbReference type="EMBL" id="KXK27100.1"/>
    </source>
</evidence>
<dbReference type="EMBL" id="JYNZ01000003">
    <property type="protein sequence ID" value="KXK27100.1"/>
    <property type="molecule type" value="Genomic_DNA"/>
</dbReference>
<keyword evidence="1" id="KW-1133">Transmembrane helix</keyword>
<accession>A0A136LZL8</accession>
<feature type="transmembrane region" description="Helical" evidence="1">
    <location>
        <begin position="18"/>
        <end position="38"/>
    </location>
</feature>
<dbReference type="AlphaFoldDB" id="A0A136LZL8"/>
<organism evidence="2 3">
    <name type="scientific">candidate division WS6 bacterium OLB20</name>
    <dbReference type="NCBI Taxonomy" id="1617426"/>
    <lineage>
        <taxon>Bacteria</taxon>
        <taxon>Candidatus Dojkabacteria</taxon>
    </lineage>
</organism>
<keyword evidence="1" id="KW-0812">Transmembrane</keyword>
<name>A0A136LZL8_9BACT</name>
<evidence type="ECO:0000313" key="3">
    <source>
        <dbReference type="Proteomes" id="UP000070457"/>
    </source>
</evidence>
<sequence length="143" mass="16847">MIELLLLREDRPGLSRRLWMLVLLYLGLSATVFTLFFVDRSLITFNYWQVALVYLAVPFAVIVSRRPRYLNRRLLIPVLFFACVFFSHEILSLHIGHWWWPSDYIFRLSVFGVAIPVEDILIWHLLSTVSLAAGYRFFAVPEK</sequence>
<feature type="transmembrane region" description="Helical" evidence="1">
    <location>
        <begin position="44"/>
        <end position="63"/>
    </location>
</feature>
<dbReference type="Proteomes" id="UP000070457">
    <property type="component" value="Unassembled WGS sequence"/>
</dbReference>
<protein>
    <recommendedName>
        <fullName evidence="4">Lycopene cyclase domain-containing protein</fullName>
    </recommendedName>
</protein>
<evidence type="ECO:0000256" key="1">
    <source>
        <dbReference type="SAM" id="Phobius"/>
    </source>
</evidence>
<dbReference type="STRING" id="1617426.TR69_WS6001001126"/>
<feature type="transmembrane region" description="Helical" evidence="1">
    <location>
        <begin position="120"/>
        <end position="138"/>
    </location>
</feature>
<gene>
    <name evidence="2" type="ORF">TR69_WS6001001126</name>
</gene>
<reference evidence="2 3" key="1">
    <citation type="submission" date="2015-02" db="EMBL/GenBank/DDBJ databases">
        <title>Improved understanding of the partial-nitritation anammox process through 23 genomes representing the majority of the microbial community.</title>
        <authorList>
            <person name="Speth D.R."/>
            <person name="In T Zandt M."/>
            <person name="Guerrero Cruz S."/>
            <person name="Jetten M.S."/>
            <person name="Dutilh B.E."/>
        </authorList>
    </citation>
    <scope>NUCLEOTIDE SEQUENCE [LARGE SCALE GENOMIC DNA]</scope>
    <source>
        <strain evidence="2">OLB20</strain>
    </source>
</reference>
<feature type="transmembrane region" description="Helical" evidence="1">
    <location>
        <begin position="75"/>
        <end position="100"/>
    </location>
</feature>
<keyword evidence="1" id="KW-0472">Membrane</keyword>